<comment type="caution">
    <text evidence="1">The sequence shown here is derived from an EMBL/GenBank/DDBJ whole genome shotgun (WGS) entry which is preliminary data.</text>
</comment>
<protein>
    <submittedName>
        <fullName evidence="1">Uncharacterized protein</fullName>
    </submittedName>
</protein>
<dbReference type="Proteomes" id="UP000267128">
    <property type="component" value="Unassembled WGS sequence"/>
</dbReference>
<dbReference type="AlphaFoldDB" id="A0A3N0CM54"/>
<name>A0A3N0CM54_9ACTN</name>
<sequence>MHIFTSHRGDTKRYFAHFDLPTHPLCWLRGHRAKAEVIDTKYSGSWVLVTCRTCGIRHSDPYLNRGRMDKVDRKRAQEEVARQVDAARHNNSNYARVRDGRDGYGHHRVELALEINPQSYRKPGIHLHIGDKWSETPLDGSLHGRNRSAYFSVGGIGNRLADRITKGEKRDITVGATYKEGI</sequence>
<reference evidence="1 2" key="1">
    <citation type="submission" date="2018-11" db="EMBL/GenBank/DDBJ databases">
        <authorList>
            <person name="Li F."/>
        </authorList>
    </citation>
    <scope>NUCLEOTIDE SEQUENCE [LARGE SCALE GENOMIC DNA]</scope>
    <source>
        <strain evidence="1 2">Gsoil 097</strain>
    </source>
</reference>
<dbReference type="EMBL" id="RJSE01000005">
    <property type="protein sequence ID" value="RNL64399.1"/>
    <property type="molecule type" value="Genomic_DNA"/>
</dbReference>
<evidence type="ECO:0000313" key="2">
    <source>
        <dbReference type="Proteomes" id="UP000267128"/>
    </source>
</evidence>
<evidence type="ECO:0000313" key="1">
    <source>
        <dbReference type="EMBL" id="RNL64399.1"/>
    </source>
</evidence>
<accession>A0A3N0CM54</accession>
<proteinExistence type="predicted"/>
<dbReference type="RefSeq" id="WP_123226976.1">
    <property type="nucleotide sequence ID" value="NZ_RJSE01000005.1"/>
</dbReference>
<gene>
    <name evidence="1" type="ORF">EFK50_07700</name>
</gene>
<organism evidence="1 2">
    <name type="scientific">Nocardioides marmoriginsengisoli</name>
    <dbReference type="NCBI Taxonomy" id="661483"/>
    <lineage>
        <taxon>Bacteria</taxon>
        <taxon>Bacillati</taxon>
        <taxon>Actinomycetota</taxon>
        <taxon>Actinomycetes</taxon>
        <taxon>Propionibacteriales</taxon>
        <taxon>Nocardioidaceae</taxon>
        <taxon>Nocardioides</taxon>
    </lineage>
</organism>
<keyword evidence="2" id="KW-1185">Reference proteome</keyword>